<dbReference type="InterPro" id="IPR046358">
    <property type="entry name" value="Flagellin_C"/>
</dbReference>
<dbReference type="PANTHER" id="PTHR42792:SF1">
    <property type="entry name" value="FLAGELLAR HOOK-ASSOCIATED PROTEIN 3"/>
    <property type="match status" value="1"/>
</dbReference>
<protein>
    <submittedName>
        <fullName evidence="8">Flagellar hook-associated protein FlgL</fullName>
    </submittedName>
</protein>
<evidence type="ECO:0000256" key="5">
    <source>
        <dbReference type="ARBA" id="ARBA00023143"/>
    </source>
</evidence>
<accession>A0ABV1RIN6</accession>
<dbReference type="NCBIfam" id="TIGR02550">
    <property type="entry name" value="flagell_flgL"/>
    <property type="match status" value="1"/>
</dbReference>
<gene>
    <name evidence="8" type="primary">flgL</name>
    <name evidence="8" type="ORF">ABS311_12070</name>
</gene>
<evidence type="ECO:0000256" key="2">
    <source>
        <dbReference type="ARBA" id="ARBA00004613"/>
    </source>
</evidence>
<evidence type="ECO:0000313" key="9">
    <source>
        <dbReference type="Proteomes" id="UP001467690"/>
    </source>
</evidence>
<keyword evidence="5" id="KW-0975">Bacterial flagellum</keyword>
<dbReference type="Pfam" id="PF00700">
    <property type="entry name" value="Flagellin_C"/>
    <property type="match status" value="1"/>
</dbReference>
<keyword evidence="9" id="KW-1185">Reference proteome</keyword>
<evidence type="ECO:0000259" key="7">
    <source>
        <dbReference type="Pfam" id="PF00700"/>
    </source>
</evidence>
<organism evidence="8 9">
    <name type="scientific">Catenovulum sediminis</name>
    <dbReference type="NCBI Taxonomy" id="1740262"/>
    <lineage>
        <taxon>Bacteria</taxon>
        <taxon>Pseudomonadati</taxon>
        <taxon>Pseudomonadota</taxon>
        <taxon>Gammaproteobacteria</taxon>
        <taxon>Alteromonadales</taxon>
        <taxon>Alteromonadaceae</taxon>
        <taxon>Catenovulum</taxon>
    </lineage>
</organism>
<proteinExistence type="inferred from homology"/>
<evidence type="ECO:0000313" key="8">
    <source>
        <dbReference type="EMBL" id="MER2492612.1"/>
    </source>
</evidence>
<feature type="domain" description="Flagellin C-terminal" evidence="7">
    <location>
        <begin position="325"/>
        <end position="400"/>
    </location>
</feature>
<dbReference type="Gene3D" id="1.20.1330.10">
    <property type="entry name" value="f41 fragment of flagellin, N-terminal domain"/>
    <property type="match status" value="1"/>
</dbReference>
<dbReference type="EMBL" id="JBELOE010000216">
    <property type="protein sequence ID" value="MER2492612.1"/>
    <property type="molecule type" value="Genomic_DNA"/>
</dbReference>
<evidence type="ECO:0000256" key="4">
    <source>
        <dbReference type="ARBA" id="ARBA00022525"/>
    </source>
</evidence>
<dbReference type="Proteomes" id="UP001467690">
    <property type="component" value="Unassembled WGS sequence"/>
</dbReference>
<sequence>MRLTTNLIYNRSLEGILESQKRLVRANDTLVKQTNILKPSDDPTGATKVVRFDEDLSRIEQFGKNTINLKNQLSTQETALTGINDALTRAYSLSIQAGNGALSFTDRRAVATELNLIKEEIADLMNSKNSQGEYLFAGARSDQPPFVENSAGEYVYQGDENVKRIQISETLKVEAGIPGSGFSIFEDTDARNNLSIAATSTASGTYRLQNGDSFDAFHSQNYVRVPPNPAGSNDYSIVLGTGTYQVQDNAGNVLDSGNFTNGEPVNFKGLEFSISGNAGDQLDFTLNPPAKSNILNAMDSMISLMQTDESGGDNLNDVIQNTLYSIQQAQENIGFARSEIGGRMNVIDSVDMSNKDLEINIKEAKAKVSEVDFAEAVTELQKQETAYQVANTTFGRITGLSLFNFI</sequence>
<dbReference type="SUPFAM" id="SSF64518">
    <property type="entry name" value="Phase 1 flagellin"/>
    <property type="match status" value="1"/>
</dbReference>
<keyword evidence="4" id="KW-0964">Secreted</keyword>
<reference evidence="8 9" key="1">
    <citation type="submission" date="2024-06" db="EMBL/GenBank/DDBJ databases">
        <authorList>
            <person name="Chen R.Y."/>
        </authorList>
    </citation>
    <scope>NUCLEOTIDE SEQUENCE [LARGE SCALE GENOMIC DNA]</scope>
    <source>
        <strain evidence="8 9">D2</strain>
    </source>
</reference>
<keyword evidence="8" id="KW-0282">Flagellum</keyword>
<dbReference type="InterPro" id="IPR001492">
    <property type="entry name" value="Flagellin"/>
</dbReference>
<comment type="subcellular location">
    <subcellularLocation>
        <location evidence="1">Bacterial flagellum</location>
    </subcellularLocation>
    <subcellularLocation>
        <location evidence="2">Secreted</location>
    </subcellularLocation>
</comment>
<evidence type="ECO:0000259" key="6">
    <source>
        <dbReference type="Pfam" id="PF00669"/>
    </source>
</evidence>
<keyword evidence="8" id="KW-0969">Cilium</keyword>
<comment type="caution">
    <text evidence="8">The sequence shown here is derived from an EMBL/GenBank/DDBJ whole genome shotgun (WGS) entry which is preliminary data.</text>
</comment>
<comment type="similarity">
    <text evidence="3">Belongs to the bacterial flagellin family.</text>
</comment>
<dbReference type="InterPro" id="IPR001029">
    <property type="entry name" value="Flagellin_N"/>
</dbReference>
<dbReference type="Pfam" id="PF00669">
    <property type="entry name" value="Flagellin_N"/>
    <property type="match status" value="1"/>
</dbReference>
<keyword evidence="8" id="KW-0966">Cell projection</keyword>
<name>A0ABV1RIN6_9ALTE</name>
<dbReference type="InterPro" id="IPR013384">
    <property type="entry name" value="Flagell_FlgL"/>
</dbReference>
<evidence type="ECO:0000256" key="3">
    <source>
        <dbReference type="ARBA" id="ARBA00005709"/>
    </source>
</evidence>
<feature type="domain" description="Flagellin N-terminal" evidence="6">
    <location>
        <begin position="5"/>
        <end position="139"/>
    </location>
</feature>
<dbReference type="PANTHER" id="PTHR42792">
    <property type="entry name" value="FLAGELLIN"/>
    <property type="match status" value="1"/>
</dbReference>
<dbReference type="RefSeq" id="WP_143871929.1">
    <property type="nucleotide sequence ID" value="NZ_CP041660.1"/>
</dbReference>
<evidence type="ECO:0000256" key="1">
    <source>
        <dbReference type="ARBA" id="ARBA00004365"/>
    </source>
</evidence>